<feature type="compositionally biased region" description="Low complexity" evidence="3">
    <location>
        <begin position="360"/>
        <end position="374"/>
    </location>
</feature>
<evidence type="ECO:0000256" key="3">
    <source>
        <dbReference type="SAM" id="MobiDB-lite"/>
    </source>
</evidence>
<dbReference type="GO" id="GO:0120015">
    <property type="term" value="F:sterol transfer activity"/>
    <property type="evidence" value="ECO:0007669"/>
    <property type="project" value="TreeGrafter"/>
</dbReference>
<dbReference type="GO" id="GO:0140268">
    <property type="term" value="C:endoplasmic reticulum-plasma membrane contact site"/>
    <property type="evidence" value="ECO:0007669"/>
    <property type="project" value="TreeGrafter"/>
</dbReference>
<keyword evidence="2 4" id="KW-0472">Membrane</keyword>
<feature type="region of interest" description="Disordered" evidence="3">
    <location>
        <begin position="1"/>
        <end position="20"/>
    </location>
</feature>
<evidence type="ECO:0000256" key="2">
    <source>
        <dbReference type="ARBA" id="ARBA00023136"/>
    </source>
</evidence>
<dbReference type="PROSITE" id="PS51778">
    <property type="entry name" value="VAST"/>
    <property type="match status" value="1"/>
</dbReference>
<evidence type="ECO:0000259" key="5">
    <source>
        <dbReference type="PROSITE" id="PS51778"/>
    </source>
</evidence>
<dbReference type="Proteomes" id="UP000789508">
    <property type="component" value="Unassembled WGS sequence"/>
</dbReference>
<feature type="compositionally biased region" description="Polar residues" evidence="3">
    <location>
        <begin position="344"/>
        <end position="357"/>
    </location>
</feature>
<dbReference type="GO" id="GO:0005739">
    <property type="term" value="C:mitochondrion"/>
    <property type="evidence" value="ECO:0007669"/>
    <property type="project" value="TreeGrafter"/>
</dbReference>
<dbReference type="GO" id="GO:0005886">
    <property type="term" value="C:plasma membrane"/>
    <property type="evidence" value="ECO:0007669"/>
    <property type="project" value="TreeGrafter"/>
</dbReference>
<accession>A0A9N9N5M0</accession>
<dbReference type="GO" id="GO:0032541">
    <property type="term" value="C:cortical endoplasmic reticulum"/>
    <property type="evidence" value="ECO:0007669"/>
    <property type="project" value="TreeGrafter"/>
</dbReference>
<feature type="transmembrane region" description="Helical" evidence="4">
    <location>
        <begin position="426"/>
        <end position="446"/>
    </location>
</feature>
<dbReference type="InterPro" id="IPR031968">
    <property type="entry name" value="VASt"/>
</dbReference>
<dbReference type="Pfam" id="PF16016">
    <property type="entry name" value="VASt"/>
    <property type="match status" value="1"/>
</dbReference>
<evidence type="ECO:0000256" key="4">
    <source>
        <dbReference type="SAM" id="Phobius"/>
    </source>
</evidence>
<dbReference type="GO" id="GO:0005789">
    <property type="term" value="C:endoplasmic reticulum membrane"/>
    <property type="evidence" value="ECO:0007669"/>
    <property type="project" value="TreeGrafter"/>
</dbReference>
<evidence type="ECO:0000313" key="6">
    <source>
        <dbReference type="EMBL" id="CAG8702462.1"/>
    </source>
</evidence>
<keyword evidence="4" id="KW-0812">Transmembrane</keyword>
<dbReference type="GO" id="GO:0032366">
    <property type="term" value="P:intracellular sterol transport"/>
    <property type="evidence" value="ECO:0007669"/>
    <property type="project" value="TreeGrafter"/>
</dbReference>
<dbReference type="PANTHER" id="PTHR23319">
    <property type="entry name" value="GRAM DOMAIN CONTAINING 1B, ISOFORM E"/>
    <property type="match status" value="1"/>
</dbReference>
<feature type="region of interest" description="Disordered" evidence="3">
    <location>
        <begin position="343"/>
        <end position="376"/>
    </location>
</feature>
<sequence length="494" mass="56404">PGLIALEEEDERKTRQRHSLNDIFATEEGYASEAGTKRSKKFDIQRRLKNMILRDDQTVEEMPTSNSDPPSPKEAAPIPVSQPSGSKELKAPSSSTQLISSSPPVLIRRQTQKTLNISTIKKEPRIPTECKCSVNKEHYENLILDSVFDGSVEKIFNFMYTCEFFKDFLVNVEKATDVNISEWKLDNSKKLNRSSSYMKKLNFPIGPKSTKCIFEEECLHRDFDSYVTIMATTQTPDVPSGNAFCIKTRVCLMWAGENKARVVITAAVEWSKSSLLKSKIEKAAIDGQKEFYSSLANTTRTYIAAHPAEFREDDTSVLPRLEHLSEGTDNDLLNKDAIREERMSNTNIRNFPSQNRYSESKTSGSSSSSSSITSDNNKRSMLTAISDNTCAYIPDVSEILFNTIQRILEVYDNMPSLPSLPSQNTMIFIGFVFMIILNIHMLLRLNEISNKMDMLRNHNEVMYRLDENNLYGIRHRAWYYYFGMFDERTMCAPK</sequence>
<keyword evidence="4" id="KW-1133">Transmembrane helix</keyword>
<dbReference type="PANTHER" id="PTHR23319:SF4">
    <property type="entry name" value="GRAM DOMAIN CONTAINING 1B, ISOFORM E"/>
    <property type="match status" value="1"/>
</dbReference>
<feature type="region of interest" description="Disordered" evidence="3">
    <location>
        <begin position="51"/>
        <end position="100"/>
    </location>
</feature>
<feature type="domain" description="VASt" evidence="5">
    <location>
        <begin position="139"/>
        <end position="307"/>
    </location>
</feature>
<dbReference type="EMBL" id="CAJVPS010019842">
    <property type="protein sequence ID" value="CAG8702462.1"/>
    <property type="molecule type" value="Genomic_DNA"/>
</dbReference>
<evidence type="ECO:0000256" key="1">
    <source>
        <dbReference type="ARBA" id="ARBA00004370"/>
    </source>
</evidence>
<name>A0A9N9N5M0_9GLOM</name>
<proteinExistence type="predicted"/>
<organism evidence="6 7">
    <name type="scientific">Ambispora leptoticha</name>
    <dbReference type="NCBI Taxonomy" id="144679"/>
    <lineage>
        <taxon>Eukaryota</taxon>
        <taxon>Fungi</taxon>
        <taxon>Fungi incertae sedis</taxon>
        <taxon>Mucoromycota</taxon>
        <taxon>Glomeromycotina</taxon>
        <taxon>Glomeromycetes</taxon>
        <taxon>Archaeosporales</taxon>
        <taxon>Ambisporaceae</taxon>
        <taxon>Ambispora</taxon>
    </lineage>
</organism>
<evidence type="ECO:0000313" key="7">
    <source>
        <dbReference type="Proteomes" id="UP000789508"/>
    </source>
</evidence>
<protein>
    <submittedName>
        <fullName evidence="6">589_t:CDS:1</fullName>
    </submittedName>
</protein>
<comment type="caution">
    <text evidence="6">The sequence shown here is derived from an EMBL/GenBank/DDBJ whole genome shotgun (WGS) entry which is preliminary data.</text>
</comment>
<comment type="subcellular location">
    <subcellularLocation>
        <location evidence="1">Membrane</location>
    </subcellularLocation>
</comment>
<dbReference type="OrthoDB" id="2162691at2759"/>
<keyword evidence="7" id="KW-1185">Reference proteome</keyword>
<gene>
    <name evidence="6" type="ORF">ALEPTO_LOCUS11632</name>
</gene>
<dbReference type="GO" id="GO:0032934">
    <property type="term" value="F:sterol binding"/>
    <property type="evidence" value="ECO:0007669"/>
    <property type="project" value="TreeGrafter"/>
</dbReference>
<feature type="compositionally biased region" description="Acidic residues" evidence="3">
    <location>
        <begin position="1"/>
        <end position="10"/>
    </location>
</feature>
<dbReference type="AlphaFoldDB" id="A0A9N9N5M0"/>
<feature type="non-terminal residue" evidence="6">
    <location>
        <position position="494"/>
    </location>
</feature>
<dbReference type="InterPro" id="IPR051482">
    <property type="entry name" value="Cholesterol_transport"/>
</dbReference>
<reference evidence="6" key="1">
    <citation type="submission" date="2021-06" db="EMBL/GenBank/DDBJ databases">
        <authorList>
            <person name="Kallberg Y."/>
            <person name="Tangrot J."/>
            <person name="Rosling A."/>
        </authorList>
    </citation>
    <scope>NUCLEOTIDE SEQUENCE</scope>
    <source>
        <strain evidence="6">FL130A</strain>
    </source>
</reference>